<feature type="region of interest" description="Disordered" evidence="1">
    <location>
        <begin position="26"/>
        <end position="92"/>
    </location>
</feature>
<protein>
    <submittedName>
        <fullName evidence="2">Uncharacterized protein</fullName>
    </submittedName>
</protein>
<comment type="caution">
    <text evidence="2">The sequence shown here is derived from an EMBL/GenBank/DDBJ whole genome shotgun (WGS) entry which is preliminary data.</text>
</comment>
<reference evidence="2 3" key="1">
    <citation type="submission" date="2019-07" db="EMBL/GenBank/DDBJ databases">
        <title>Whole genome shotgun sequence of Halomonas halophila NBRC 102604.</title>
        <authorList>
            <person name="Hosoyama A."/>
            <person name="Uohara A."/>
            <person name="Ohji S."/>
            <person name="Ichikawa N."/>
        </authorList>
    </citation>
    <scope>NUCLEOTIDE SEQUENCE [LARGE SCALE GENOMIC DNA]</scope>
    <source>
        <strain evidence="2 3">NBRC 102604</strain>
    </source>
</reference>
<accession>A0ABQ0U621</accession>
<evidence type="ECO:0000313" key="3">
    <source>
        <dbReference type="Proteomes" id="UP000321121"/>
    </source>
</evidence>
<keyword evidence="3" id="KW-1185">Reference proteome</keyword>
<proteinExistence type="predicted"/>
<feature type="compositionally biased region" description="Basic and acidic residues" evidence="1">
    <location>
        <begin position="29"/>
        <end position="44"/>
    </location>
</feature>
<evidence type="ECO:0000256" key="1">
    <source>
        <dbReference type="SAM" id="MobiDB-lite"/>
    </source>
</evidence>
<sequence length="92" mass="9166">MLGIGATVGIVKEKGRDATLGGLAIVRGGGDDHGGPCTMDERSIEAGASTTKTTRRPSGTGARGRKKSLQSGGASAQRETLGASQAIIGKTN</sequence>
<dbReference type="Proteomes" id="UP000321121">
    <property type="component" value="Unassembled WGS sequence"/>
</dbReference>
<organism evidence="2 3">
    <name type="scientific">Halomonas halophila</name>
    <dbReference type="NCBI Taxonomy" id="29573"/>
    <lineage>
        <taxon>Bacteria</taxon>
        <taxon>Pseudomonadati</taxon>
        <taxon>Pseudomonadota</taxon>
        <taxon>Gammaproteobacteria</taxon>
        <taxon>Oceanospirillales</taxon>
        <taxon>Halomonadaceae</taxon>
        <taxon>Halomonas</taxon>
    </lineage>
</organism>
<evidence type="ECO:0000313" key="2">
    <source>
        <dbReference type="EMBL" id="GEK73972.1"/>
    </source>
</evidence>
<feature type="compositionally biased region" description="Polar residues" evidence="1">
    <location>
        <begin position="69"/>
        <end position="78"/>
    </location>
</feature>
<name>A0ABQ0U621_9GAMM</name>
<dbReference type="EMBL" id="BJUS01000033">
    <property type="protein sequence ID" value="GEK73972.1"/>
    <property type="molecule type" value="Genomic_DNA"/>
</dbReference>
<gene>
    <name evidence="2" type="ORF">HHA04nite_25160</name>
</gene>